<name>A0A4S4KLB6_9APHY</name>
<evidence type="ECO:0000313" key="2">
    <source>
        <dbReference type="EMBL" id="THG99248.1"/>
    </source>
</evidence>
<feature type="region of interest" description="Disordered" evidence="1">
    <location>
        <begin position="1"/>
        <end position="99"/>
    </location>
</feature>
<dbReference type="EMBL" id="SGPJ01000087">
    <property type="protein sequence ID" value="THG99248.1"/>
    <property type="molecule type" value="Genomic_DNA"/>
</dbReference>
<sequence length="303" mass="32961">MKVQIPNNAYATSPAPWSPKGHVQPHHGTIPRRRNPKRIVFYDVDTDTPKEKEPTARVATPVESAAPAEADKPVATDPLNPASKGPIQPHRSHLPRRRNPKPIVFHDVETDSPAEKKCTVESLEAPVTADPDPLAPAFIADDPSIQEVLSMLVLAFKGETSPSASLPGHSDKSYTHVVSITYGAVAEGVSRAGLGLTVAQIRASRDFIAQALPNPLAQPADRSDVRILITAPHKRPTDAMCVLACYLAFTSGKAVEDILLHFDGDEEFLSVWKGEVSGEEVEKVEKIARSWSWLSSIVQMQRT</sequence>
<dbReference type="Proteomes" id="UP000309038">
    <property type="component" value="Unassembled WGS sequence"/>
</dbReference>
<feature type="compositionally biased region" description="Basic residues" evidence="1">
    <location>
        <begin position="90"/>
        <end position="99"/>
    </location>
</feature>
<gene>
    <name evidence="2" type="ORF">EW026_g3075</name>
</gene>
<comment type="caution">
    <text evidence="2">The sequence shown here is derived from an EMBL/GenBank/DDBJ whole genome shotgun (WGS) entry which is preliminary data.</text>
</comment>
<keyword evidence="3" id="KW-1185">Reference proteome</keyword>
<protein>
    <submittedName>
        <fullName evidence="2">Uncharacterized protein</fullName>
    </submittedName>
</protein>
<evidence type="ECO:0000256" key="1">
    <source>
        <dbReference type="SAM" id="MobiDB-lite"/>
    </source>
</evidence>
<proteinExistence type="predicted"/>
<feature type="compositionally biased region" description="Polar residues" evidence="1">
    <location>
        <begin position="1"/>
        <end position="11"/>
    </location>
</feature>
<dbReference type="AlphaFoldDB" id="A0A4S4KLB6"/>
<evidence type="ECO:0000313" key="3">
    <source>
        <dbReference type="Proteomes" id="UP000309038"/>
    </source>
</evidence>
<accession>A0A4S4KLB6</accession>
<feature type="compositionally biased region" description="Basic residues" evidence="1">
    <location>
        <begin position="23"/>
        <end position="37"/>
    </location>
</feature>
<organism evidence="2 3">
    <name type="scientific">Hermanssonia centrifuga</name>
    <dbReference type="NCBI Taxonomy" id="98765"/>
    <lineage>
        <taxon>Eukaryota</taxon>
        <taxon>Fungi</taxon>
        <taxon>Dikarya</taxon>
        <taxon>Basidiomycota</taxon>
        <taxon>Agaricomycotina</taxon>
        <taxon>Agaricomycetes</taxon>
        <taxon>Polyporales</taxon>
        <taxon>Meruliaceae</taxon>
        <taxon>Hermanssonia</taxon>
    </lineage>
</organism>
<reference evidence="2 3" key="1">
    <citation type="submission" date="2019-02" db="EMBL/GenBank/DDBJ databases">
        <title>Genome sequencing of the rare red list fungi Phlebia centrifuga.</title>
        <authorList>
            <person name="Buettner E."/>
            <person name="Kellner H."/>
        </authorList>
    </citation>
    <scope>NUCLEOTIDE SEQUENCE [LARGE SCALE GENOMIC DNA]</scope>
    <source>
        <strain evidence="2 3">DSM 108282</strain>
    </source>
</reference>